<dbReference type="SUPFAM" id="SSF48452">
    <property type="entry name" value="TPR-like"/>
    <property type="match status" value="4"/>
</dbReference>
<dbReference type="SUPFAM" id="SSF52540">
    <property type="entry name" value="P-loop containing nucleoside triphosphate hydrolases"/>
    <property type="match status" value="1"/>
</dbReference>
<dbReference type="InterPro" id="IPR019734">
    <property type="entry name" value="TPR_rpt"/>
</dbReference>
<dbReference type="Pfam" id="PF00931">
    <property type="entry name" value="NB-ARC"/>
    <property type="match status" value="1"/>
</dbReference>
<dbReference type="InterPro" id="IPR053137">
    <property type="entry name" value="NLR-like"/>
</dbReference>
<gene>
    <name evidence="3" type="ORF">BKA59DRAFT_560559</name>
</gene>
<dbReference type="SMART" id="SM00028">
    <property type="entry name" value="TPR"/>
    <property type="match status" value="12"/>
</dbReference>
<dbReference type="PANTHER" id="PTHR46082">
    <property type="entry name" value="ATP/GTP-BINDING PROTEIN-RELATED"/>
    <property type="match status" value="1"/>
</dbReference>
<dbReference type="Pfam" id="PF13424">
    <property type="entry name" value="TPR_12"/>
    <property type="match status" value="5"/>
</dbReference>
<dbReference type="OrthoDB" id="7464126at2759"/>
<evidence type="ECO:0000313" key="3">
    <source>
        <dbReference type="EMBL" id="KAH7231191.1"/>
    </source>
</evidence>
<dbReference type="InterPro" id="IPR029058">
    <property type="entry name" value="AB_hydrolase_fold"/>
</dbReference>
<keyword evidence="4" id="KW-1185">Reference proteome</keyword>
<evidence type="ECO:0000256" key="1">
    <source>
        <dbReference type="SAM" id="MobiDB-lite"/>
    </source>
</evidence>
<reference evidence="3" key="1">
    <citation type="journal article" date="2021" name="Nat. Commun.">
        <title>Genetic determinants of endophytism in the Arabidopsis root mycobiome.</title>
        <authorList>
            <person name="Mesny F."/>
            <person name="Miyauchi S."/>
            <person name="Thiergart T."/>
            <person name="Pickel B."/>
            <person name="Atanasova L."/>
            <person name="Karlsson M."/>
            <person name="Huettel B."/>
            <person name="Barry K.W."/>
            <person name="Haridas S."/>
            <person name="Chen C."/>
            <person name="Bauer D."/>
            <person name="Andreopoulos W."/>
            <person name="Pangilinan J."/>
            <person name="LaButti K."/>
            <person name="Riley R."/>
            <person name="Lipzen A."/>
            <person name="Clum A."/>
            <person name="Drula E."/>
            <person name="Henrissat B."/>
            <person name="Kohler A."/>
            <person name="Grigoriev I.V."/>
            <person name="Martin F.M."/>
            <person name="Hacquard S."/>
        </authorList>
    </citation>
    <scope>NUCLEOTIDE SEQUENCE</scope>
    <source>
        <strain evidence="3">MPI-SDFR-AT-0068</strain>
    </source>
</reference>
<dbReference type="SUPFAM" id="SSF53474">
    <property type="entry name" value="alpha/beta-Hydrolases"/>
    <property type="match status" value="1"/>
</dbReference>
<dbReference type="Gene3D" id="1.25.40.10">
    <property type="entry name" value="Tetratricopeptide repeat domain"/>
    <property type="match status" value="3"/>
</dbReference>
<dbReference type="Pfam" id="PF13374">
    <property type="entry name" value="TPR_10"/>
    <property type="match status" value="2"/>
</dbReference>
<feature type="domain" description="NB-ARC" evidence="2">
    <location>
        <begin position="334"/>
        <end position="509"/>
    </location>
</feature>
<evidence type="ECO:0000259" key="2">
    <source>
        <dbReference type="Pfam" id="PF00931"/>
    </source>
</evidence>
<comment type="caution">
    <text evidence="3">The sequence shown here is derived from an EMBL/GenBank/DDBJ whole genome shotgun (WGS) entry which is preliminary data.</text>
</comment>
<sequence length="1289" mass="142371">MGKLHHWLRSRSATPIQQRETESEPANVNLAPAAEQSSSLEQSSTLLFPDGVEILVNPPDADVDICFVHGLTGNRTSTWSSRGQPAPWPKTLLPSELPRACILTYGYDAYMVSKSVASSNRLIDHAMNLLTDLTNDRRRRNALSRPLIFVVHSLGGLVCKEAILLSRNNPNRSRQDFFIHIKGIVFMGTPHKGSWMADWSRIPAKTLGLVKSTNRSLLEVLETNNQYLESIHVRFLSMMREQREAGRQLEVACFFEELPLSTVGKVVSKESATFEGYDPITIHANHADMVKFRSIEENGFKRVVGELTAWKPETEPRTHYLPFSRNKNFIGREGVIAELQKLLFAHPGGQRAALVGLGGVGKTQIALQLAHLAKNDSQSHQHYSVIWMPALSMASFEQACTRMIKVFDIEHAGNEDPKETFKDFLSSEETGKWFLIIDNADNMETLYGTAHETGGIADFIPDCEHGCILFTTRSREVAVTVAQTNVVELPEMDKKDARALLQSSLIQKEQMQDTVLADKLLDELAYLPLAITQASAYMKINKVSIKEYLRLLQNTDQDMVELLSVGFRDGTHYDAAQGAVVTTWIVSFKQIRALHEEAATILSFAACLEPKAIPRALLPRLGTEQSMTRAIGTLCGYSFLSQREDGDMFDMHSLVHLATRRWNKDEDREEGIQQLALARIAEAFPTDDWENREVWRQHLPHALRLLTSIDSNGSDNACKLGYWVGRCLHVDGKARQEVSVLEHVVAVQETTLAEDHPDRLASQHTLAGAYQANGRIAEAVKLLEHVVAIQETTLAENHPSRLASQHTLAGAYQANGRIAEAVKLLEHVVAIQETTLAENHPSRLASQHTLAGAYEANGRIAEAVKLLEHVVAIQETTLAENHPSRLASQHALAMAYEANGQIAEAVKLLEHVVAVRETTLAENHPDRLASQHELAGAYKANGRIAEAVKLLEHVVAFEEMTLAENHPDRLASQHTLAGAYQANGQIAEAVKLLEHVVAIQEITLAENHPDRLASQHALAGAYEANGQIAEAVKLLEHVVAIQETTLAENHPSRLASQHTLAGAYKANGRIAEAVKLLEHVVAFEEMTLAENHPDRLASQHTLAGAYQANGQIAEAVKLLEHVVAIQEITLAENHPDRLASQHALAGAYEANGQIAEAVKLLEHVVAIQETTLAENHPSRLASQHTLAGAYEANGRIAEAVKLLEHVVAIQETTLAENHPSRLASQHALAMAYEANGQIAEAVKLLEHVVTIKREIMLPNHPSRLVSEQNLEYYYEILDGSSSSCSQQHE</sequence>
<organism evidence="3 4">
    <name type="scientific">Fusarium tricinctum</name>
    <dbReference type="NCBI Taxonomy" id="61284"/>
    <lineage>
        <taxon>Eukaryota</taxon>
        <taxon>Fungi</taxon>
        <taxon>Dikarya</taxon>
        <taxon>Ascomycota</taxon>
        <taxon>Pezizomycotina</taxon>
        <taxon>Sordariomycetes</taxon>
        <taxon>Hypocreomycetidae</taxon>
        <taxon>Hypocreales</taxon>
        <taxon>Nectriaceae</taxon>
        <taxon>Fusarium</taxon>
        <taxon>Fusarium tricinctum species complex</taxon>
    </lineage>
</organism>
<dbReference type="PANTHER" id="PTHR46082:SF6">
    <property type="entry name" value="AAA+ ATPASE DOMAIN-CONTAINING PROTEIN-RELATED"/>
    <property type="match status" value="1"/>
</dbReference>
<dbReference type="Gene3D" id="3.40.50.1820">
    <property type="entry name" value="alpha/beta hydrolase"/>
    <property type="match status" value="1"/>
</dbReference>
<proteinExistence type="predicted"/>
<dbReference type="EMBL" id="JAGPXF010000009">
    <property type="protein sequence ID" value="KAH7231191.1"/>
    <property type="molecule type" value="Genomic_DNA"/>
</dbReference>
<dbReference type="GO" id="GO:0043531">
    <property type="term" value="F:ADP binding"/>
    <property type="evidence" value="ECO:0007669"/>
    <property type="project" value="InterPro"/>
</dbReference>
<dbReference type="InterPro" id="IPR011990">
    <property type="entry name" value="TPR-like_helical_dom_sf"/>
</dbReference>
<protein>
    <recommendedName>
        <fullName evidence="2">NB-ARC domain-containing protein</fullName>
    </recommendedName>
</protein>
<dbReference type="Gene3D" id="3.40.50.300">
    <property type="entry name" value="P-loop containing nucleotide triphosphate hydrolases"/>
    <property type="match status" value="1"/>
</dbReference>
<dbReference type="InterPro" id="IPR002182">
    <property type="entry name" value="NB-ARC"/>
</dbReference>
<accession>A0A8K0RKZ7</accession>
<name>A0A8K0RKZ7_9HYPO</name>
<dbReference type="NCBIfam" id="NF040586">
    <property type="entry name" value="FxSxx_TPR"/>
    <property type="match status" value="1"/>
</dbReference>
<evidence type="ECO:0000313" key="4">
    <source>
        <dbReference type="Proteomes" id="UP000813427"/>
    </source>
</evidence>
<feature type="region of interest" description="Disordered" evidence="1">
    <location>
        <begin position="1"/>
        <end position="26"/>
    </location>
</feature>
<dbReference type="InterPro" id="IPR027417">
    <property type="entry name" value="P-loop_NTPase"/>
</dbReference>
<dbReference type="Proteomes" id="UP000813427">
    <property type="component" value="Unassembled WGS sequence"/>
</dbReference>